<dbReference type="RefSeq" id="XP_046004243.1">
    <property type="nucleotide sequence ID" value="XM_046157623.1"/>
</dbReference>
<name>A0A9P9BI79_9PEZI</name>
<dbReference type="Proteomes" id="UP000756346">
    <property type="component" value="Unassembled WGS sequence"/>
</dbReference>
<reference evidence="2" key="1">
    <citation type="journal article" date="2021" name="Nat. Commun.">
        <title>Genetic determinants of endophytism in the Arabidopsis root mycobiome.</title>
        <authorList>
            <person name="Mesny F."/>
            <person name="Miyauchi S."/>
            <person name="Thiergart T."/>
            <person name="Pickel B."/>
            <person name="Atanasova L."/>
            <person name="Karlsson M."/>
            <person name="Huettel B."/>
            <person name="Barry K.W."/>
            <person name="Haridas S."/>
            <person name="Chen C."/>
            <person name="Bauer D."/>
            <person name="Andreopoulos W."/>
            <person name="Pangilinan J."/>
            <person name="LaButti K."/>
            <person name="Riley R."/>
            <person name="Lipzen A."/>
            <person name="Clum A."/>
            <person name="Drula E."/>
            <person name="Henrissat B."/>
            <person name="Kohler A."/>
            <person name="Grigoriev I.V."/>
            <person name="Martin F.M."/>
            <person name="Hacquard S."/>
        </authorList>
    </citation>
    <scope>NUCLEOTIDE SEQUENCE</scope>
    <source>
        <strain evidence="2">MPI-CAGE-CH-0230</strain>
    </source>
</reference>
<organism evidence="2 3">
    <name type="scientific">Microdochium trichocladiopsis</name>
    <dbReference type="NCBI Taxonomy" id="1682393"/>
    <lineage>
        <taxon>Eukaryota</taxon>
        <taxon>Fungi</taxon>
        <taxon>Dikarya</taxon>
        <taxon>Ascomycota</taxon>
        <taxon>Pezizomycotina</taxon>
        <taxon>Sordariomycetes</taxon>
        <taxon>Xylariomycetidae</taxon>
        <taxon>Xylariales</taxon>
        <taxon>Microdochiaceae</taxon>
        <taxon>Microdochium</taxon>
    </lineage>
</organism>
<evidence type="ECO:0000313" key="3">
    <source>
        <dbReference type="Proteomes" id="UP000756346"/>
    </source>
</evidence>
<feature type="region of interest" description="Disordered" evidence="1">
    <location>
        <begin position="209"/>
        <end position="241"/>
    </location>
</feature>
<keyword evidence="3" id="KW-1185">Reference proteome</keyword>
<dbReference type="GeneID" id="70187169"/>
<feature type="compositionally biased region" description="Pro residues" evidence="1">
    <location>
        <begin position="50"/>
        <end position="61"/>
    </location>
</feature>
<dbReference type="AlphaFoldDB" id="A0A9P9BI79"/>
<feature type="region of interest" description="Disordered" evidence="1">
    <location>
        <begin position="28"/>
        <end position="66"/>
    </location>
</feature>
<proteinExistence type="predicted"/>
<gene>
    <name evidence="2" type="ORF">B0I36DRAFT_356383</name>
</gene>
<evidence type="ECO:0000313" key="2">
    <source>
        <dbReference type="EMBL" id="KAH7010758.1"/>
    </source>
</evidence>
<accession>A0A9P9BI79</accession>
<dbReference type="EMBL" id="JAGTJQ010000016">
    <property type="protein sequence ID" value="KAH7010758.1"/>
    <property type="molecule type" value="Genomic_DNA"/>
</dbReference>
<protein>
    <submittedName>
        <fullName evidence="2">Uncharacterized protein</fullName>
    </submittedName>
</protein>
<comment type="caution">
    <text evidence="2">The sequence shown here is derived from an EMBL/GenBank/DDBJ whole genome shotgun (WGS) entry which is preliminary data.</text>
</comment>
<sequence length="254" mass="27346">MILLFWRRPPFEDQTIIDSNMLTDELSADRPIPPLNPDTSSQPRYLLSTPIPPLNPDPDSVPPQGERLAGVSILKRARSKAGSRAELVSPASVGESQLAIECCCQADEIPMRSLVLWIGAEARGAFLGDLKSIADLLELGDARTTEAELPQIIAQWLNDPSNGPWLLVPDGVTEAGVLDCGKADITASGTESDPWRGSLVRLLSNVSHSSTRNTPEYPAFDAAAPTVNGNSKDVLRPDDKGIPVRWPGSLIPAR</sequence>
<evidence type="ECO:0000256" key="1">
    <source>
        <dbReference type="SAM" id="MobiDB-lite"/>
    </source>
</evidence>